<accession>A0A3D8IHE8</accession>
<evidence type="ECO:0000256" key="3">
    <source>
        <dbReference type="ARBA" id="ARBA00023235"/>
    </source>
</evidence>
<protein>
    <recommendedName>
        <fullName evidence="4">tRNA pseudouridine synthase D</fullName>
        <ecNumber evidence="4">5.4.99.27</ecNumber>
    </recommendedName>
    <alternativeName>
        <fullName evidence="4">tRNA pseudouridine(13) synthase</fullName>
    </alternativeName>
    <alternativeName>
        <fullName evidence="4">tRNA pseudouridylate synthase D</fullName>
    </alternativeName>
    <alternativeName>
        <fullName evidence="4">tRNA-uridine isomerase D</fullName>
    </alternativeName>
</protein>
<organism evidence="6 7">
    <name type="scientific">Helicobacter ganmani</name>
    <dbReference type="NCBI Taxonomy" id="60246"/>
    <lineage>
        <taxon>Bacteria</taxon>
        <taxon>Pseudomonadati</taxon>
        <taxon>Campylobacterota</taxon>
        <taxon>Epsilonproteobacteria</taxon>
        <taxon>Campylobacterales</taxon>
        <taxon>Helicobacteraceae</taxon>
        <taxon>Helicobacter</taxon>
    </lineage>
</organism>
<dbReference type="InterPro" id="IPR050170">
    <property type="entry name" value="TruD_pseudoU_synthase"/>
</dbReference>
<comment type="function">
    <text evidence="4">Responsible for synthesis of pseudouridine from uracil-13 in transfer RNAs.</text>
</comment>
<dbReference type="GO" id="GO:0003723">
    <property type="term" value="F:RNA binding"/>
    <property type="evidence" value="ECO:0007669"/>
    <property type="project" value="InterPro"/>
</dbReference>
<dbReference type="GO" id="GO:0031119">
    <property type="term" value="P:tRNA pseudouridine synthesis"/>
    <property type="evidence" value="ECO:0007669"/>
    <property type="project" value="UniProtKB-UniRule"/>
</dbReference>
<keyword evidence="7" id="KW-1185">Reference proteome</keyword>
<dbReference type="NCBIfam" id="TIGR00094">
    <property type="entry name" value="tRNA_TruD_broad"/>
    <property type="match status" value="1"/>
</dbReference>
<dbReference type="RefSeq" id="WP_115550670.1">
    <property type="nucleotide sequence ID" value="NZ_CAONBV010000065.1"/>
</dbReference>
<dbReference type="EC" id="5.4.99.27" evidence="4"/>
<dbReference type="NCBIfam" id="NF002154">
    <property type="entry name" value="PRK00984.1-3"/>
    <property type="match status" value="1"/>
</dbReference>
<dbReference type="OrthoDB" id="1550679at2"/>
<dbReference type="Pfam" id="PF01142">
    <property type="entry name" value="TruD"/>
    <property type="match status" value="2"/>
</dbReference>
<dbReference type="SUPFAM" id="SSF55120">
    <property type="entry name" value="Pseudouridine synthase"/>
    <property type="match status" value="1"/>
</dbReference>
<dbReference type="CDD" id="cd02575">
    <property type="entry name" value="PseudoU_synth_EcTruD"/>
    <property type="match status" value="1"/>
</dbReference>
<evidence type="ECO:0000256" key="2">
    <source>
        <dbReference type="ARBA" id="ARBA00022694"/>
    </source>
</evidence>
<dbReference type="GeneID" id="82534782"/>
<dbReference type="PANTHER" id="PTHR47811:SF1">
    <property type="entry name" value="TRNA PSEUDOURIDINE SYNTHASE D"/>
    <property type="match status" value="1"/>
</dbReference>
<dbReference type="GO" id="GO:0160150">
    <property type="term" value="F:tRNA pseudouridine(13) synthase activity"/>
    <property type="evidence" value="ECO:0007669"/>
    <property type="project" value="UniProtKB-EC"/>
</dbReference>
<dbReference type="HAMAP" id="MF_01082">
    <property type="entry name" value="TruD"/>
    <property type="match status" value="1"/>
</dbReference>
<dbReference type="GO" id="GO:0005829">
    <property type="term" value="C:cytosol"/>
    <property type="evidence" value="ECO:0007669"/>
    <property type="project" value="TreeGrafter"/>
</dbReference>
<dbReference type="PROSITE" id="PS01268">
    <property type="entry name" value="UPF0024"/>
    <property type="match status" value="1"/>
</dbReference>
<dbReference type="InterPro" id="IPR001656">
    <property type="entry name" value="PsdUridine_synth_TruD"/>
</dbReference>
<dbReference type="PANTHER" id="PTHR47811">
    <property type="entry name" value="TRNA PSEUDOURIDINE SYNTHASE D"/>
    <property type="match status" value="1"/>
</dbReference>
<name>A0A3D8IHE8_9HELI</name>
<comment type="caution">
    <text evidence="6">The sequence shown here is derived from an EMBL/GenBank/DDBJ whole genome shotgun (WGS) entry which is preliminary data.</text>
</comment>
<evidence type="ECO:0000313" key="6">
    <source>
        <dbReference type="EMBL" id="RDU64336.1"/>
    </source>
</evidence>
<dbReference type="InterPro" id="IPR020103">
    <property type="entry name" value="PsdUridine_synth_cat_dom_sf"/>
</dbReference>
<comment type="catalytic activity">
    <reaction evidence="4">
        <text>uridine(13) in tRNA = pseudouridine(13) in tRNA</text>
        <dbReference type="Rhea" id="RHEA:42540"/>
        <dbReference type="Rhea" id="RHEA-COMP:10105"/>
        <dbReference type="Rhea" id="RHEA-COMP:10106"/>
        <dbReference type="ChEBI" id="CHEBI:65314"/>
        <dbReference type="ChEBI" id="CHEBI:65315"/>
        <dbReference type="EC" id="5.4.99.27"/>
    </reaction>
</comment>
<evidence type="ECO:0000259" key="5">
    <source>
        <dbReference type="PROSITE" id="PS50984"/>
    </source>
</evidence>
<feature type="active site" description="Nucleophile" evidence="4">
    <location>
        <position position="76"/>
    </location>
</feature>
<dbReference type="PIRSF" id="PIRSF037016">
    <property type="entry name" value="Pseudouridin_synth_euk_prd"/>
    <property type="match status" value="1"/>
</dbReference>
<dbReference type="InterPro" id="IPR011760">
    <property type="entry name" value="PsdUridine_synth_TruD_insert"/>
</dbReference>
<evidence type="ECO:0000256" key="4">
    <source>
        <dbReference type="HAMAP-Rule" id="MF_01082"/>
    </source>
</evidence>
<keyword evidence="3 4" id="KW-0413">Isomerase</keyword>
<gene>
    <name evidence="4" type="primary">truD</name>
    <name evidence="6" type="ORF">CQA43_00545</name>
</gene>
<comment type="similarity">
    <text evidence="1 4">Belongs to the pseudouridine synthase TruD family.</text>
</comment>
<dbReference type="EMBL" id="NXLS01000001">
    <property type="protein sequence ID" value="RDU64336.1"/>
    <property type="molecule type" value="Genomic_DNA"/>
</dbReference>
<sequence length="392" mass="45263">MNLSFASTHSPIGFYFKQSPRDFVVEEIPLYSFGGEGAHLILKIRKKSLTTFEMLKILSAHLGIKESEIGYAGLKDKNALSIQYISLPRHLAAPKIESFSHSNIKILSATYHNNKIKLGHLKGNQFFIRIKKLNSFNAQKILEVCSRVAQVGIPNYFSYQRFGKESDNYRLGLEIIEGKRKIRNKKIQNFLISAYQSYLFNQWLSLRIDISHLIATTAPNLLSKALKFYLSCDEIPLEFHDIAYCKMLQKQPHFFKIFYGDFLCHYPFGKNFILDETSDLIAESGRFMRKETAITGLLSGKKTKVSEKEAGFLESKFLDSRIKSVGQRRYAWIFPENLSFYYKEQEAQGEMNFFLPKGAYATNLLREIAHREIIEETKEELESCENEILFGD</sequence>
<dbReference type="Proteomes" id="UP000256650">
    <property type="component" value="Unassembled WGS sequence"/>
</dbReference>
<keyword evidence="2 4" id="KW-0819">tRNA processing</keyword>
<reference evidence="6 7" key="1">
    <citation type="submission" date="2018-04" db="EMBL/GenBank/DDBJ databases">
        <title>Novel Campyloabacter and Helicobacter Species and Strains.</title>
        <authorList>
            <person name="Mannion A.J."/>
            <person name="Shen Z."/>
            <person name="Fox J.G."/>
        </authorList>
    </citation>
    <scope>NUCLEOTIDE SEQUENCE [LARGE SCALE GENOMIC DNA]</scope>
    <source>
        <strain evidence="6 7">MIT 99-5101</strain>
    </source>
</reference>
<dbReference type="Gene3D" id="3.30.2350.20">
    <property type="entry name" value="TruD, catalytic domain"/>
    <property type="match status" value="1"/>
</dbReference>
<evidence type="ECO:0000313" key="7">
    <source>
        <dbReference type="Proteomes" id="UP000256650"/>
    </source>
</evidence>
<dbReference type="InterPro" id="IPR020119">
    <property type="entry name" value="PsdUridine_synth_TruD_CS"/>
</dbReference>
<feature type="domain" description="TRUD" evidence="5">
    <location>
        <begin position="152"/>
        <end position="291"/>
    </location>
</feature>
<dbReference type="PROSITE" id="PS50984">
    <property type="entry name" value="TRUD"/>
    <property type="match status" value="1"/>
</dbReference>
<dbReference type="AlphaFoldDB" id="A0A3D8IHE8"/>
<proteinExistence type="inferred from homology"/>
<evidence type="ECO:0000256" key="1">
    <source>
        <dbReference type="ARBA" id="ARBA00007953"/>
    </source>
</evidence>
<dbReference type="InterPro" id="IPR042214">
    <property type="entry name" value="TruD_catalytic"/>
</dbReference>